<dbReference type="Gene3D" id="2.60.40.10">
    <property type="entry name" value="Immunoglobulins"/>
    <property type="match status" value="1"/>
</dbReference>
<keyword evidence="1" id="KW-0812">Transmembrane</keyword>
<evidence type="ECO:0000259" key="2">
    <source>
        <dbReference type="PROSITE" id="PS50234"/>
    </source>
</evidence>
<dbReference type="InterPro" id="IPR051266">
    <property type="entry name" value="CLCR"/>
</dbReference>
<feature type="transmembrane region" description="Helical" evidence="1">
    <location>
        <begin position="1022"/>
        <end position="1040"/>
    </location>
</feature>
<dbReference type="SMART" id="SM00327">
    <property type="entry name" value="VWA"/>
    <property type="match status" value="1"/>
</dbReference>
<dbReference type="RefSeq" id="WP_274959231.1">
    <property type="nucleotide sequence ID" value="NZ_DYWQ01000096.1"/>
</dbReference>
<dbReference type="InterPro" id="IPR036465">
    <property type="entry name" value="vWFA_dom_sf"/>
</dbReference>
<gene>
    <name evidence="3" type="ORF">K8U72_06785</name>
</gene>
<name>A0A921GFW4_9ACTN</name>
<dbReference type="PANTHER" id="PTHR10579">
    <property type="entry name" value="CALCIUM-ACTIVATED CHLORIDE CHANNEL REGULATOR"/>
    <property type="match status" value="1"/>
</dbReference>
<evidence type="ECO:0000313" key="4">
    <source>
        <dbReference type="Proteomes" id="UP000697330"/>
    </source>
</evidence>
<dbReference type="Gene3D" id="3.40.50.410">
    <property type="entry name" value="von Willebrand factor, type A domain"/>
    <property type="match status" value="1"/>
</dbReference>
<dbReference type="AlphaFoldDB" id="A0A921GFW4"/>
<evidence type="ECO:0000313" key="3">
    <source>
        <dbReference type="EMBL" id="HJF45470.1"/>
    </source>
</evidence>
<protein>
    <submittedName>
        <fullName evidence="3">VWA domain-containing protein</fullName>
    </submittedName>
</protein>
<keyword evidence="1" id="KW-0472">Membrane</keyword>
<dbReference type="PANTHER" id="PTHR10579:SF55">
    <property type="entry name" value="E3 UBIQUITIN-PROTEIN LIGASE WAV3"/>
    <property type="match status" value="1"/>
</dbReference>
<dbReference type="InterPro" id="IPR013783">
    <property type="entry name" value="Ig-like_fold"/>
</dbReference>
<dbReference type="InterPro" id="IPR041033">
    <property type="entry name" value="SpaA_PFL_dom_1"/>
</dbReference>
<dbReference type="NCBIfam" id="TIGR01167">
    <property type="entry name" value="LPXTG_anchor"/>
    <property type="match status" value="1"/>
</dbReference>
<reference evidence="3" key="1">
    <citation type="journal article" date="2021" name="PeerJ">
        <title>Extensive microbial diversity within the chicken gut microbiome revealed by metagenomics and culture.</title>
        <authorList>
            <person name="Gilroy R."/>
            <person name="Ravi A."/>
            <person name="Getino M."/>
            <person name="Pursley I."/>
            <person name="Horton D.L."/>
            <person name="Alikhan N.F."/>
            <person name="Baker D."/>
            <person name="Gharbi K."/>
            <person name="Hall N."/>
            <person name="Watson M."/>
            <person name="Adriaenssens E.M."/>
            <person name="Foster-Nyarko E."/>
            <person name="Jarju S."/>
            <person name="Secka A."/>
            <person name="Antonio M."/>
            <person name="Oren A."/>
            <person name="Chaudhuri R.R."/>
            <person name="La Ragione R."/>
            <person name="Hildebrand F."/>
            <person name="Pallen M.J."/>
        </authorList>
    </citation>
    <scope>NUCLEOTIDE SEQUENCE</scope>
    <source>
        <strain evidence="3">CHK124-7917</strain>
    </source>
</reference>
<keyword evidence="1" id="KW-1133">Transmembrane helix</keyword>
<feature type="domain" description="VWFA" evidence="2">
    <location>
        <begin position="136"/>
        <end position="427"/>
    </location>
</feature>
<dbReference type="SUPFAM" id="SSF53300">
    <property type="entry name" value="vWA-like"/>
    <property type="match status" value="1"/>
</dbReference>
<dbReference type="PROSITE" id="PS50234">
    <property type="entry name" value="VWFA"/>
    <property type="match status" value="1"/>
</dbReference>
<organism evidence="3 4">
    <name type="scientific">Thermophilibacter provencensis</name>
    <dbReference type="NCBI Taxonomy" id="1852386"/>
    <lineage>
        <taxon>Bacteria</taxon>
        <taxon>Bacillati</taxon>
        <taxon>Actinomycetota</taxon>
        <taxon>Coriobacteriia</taxon>
        <taxon>Coriobacteriales</taxon>
        <taxon>Atopobiaceae</taxon>
        <taxon>Thermophilibacter</taxon>
    </lineage>
</organism>
<dbReference type="Pfam" id="PF13519">
    <property type="entry name" value="VWA_2"/>
    <property type="match status" value="1"/>
</dbReference>
<reference evidence="3" key="2">
    <citation type="submission" date="2021-09" db="EMBL/GenBank/DDBJ databases">
        <authorList>
            <person name="Gilroy R."/>
        </authorList>
    </citation>
    <scope>NUCLEOTIDE SEQUENCE</scope>
    <source>
        <strain evidence="3">CHK124-7917</strain>
    </source>
</reference>
<sequence>MARSLRAIKRVGGTFKAIGVLAVILSVLTVCVFAGAEAALANTDGASGHVADTDTSRKYVDILGDANTLSTRYAGRVWTDKSVSTGESITFTGQGDDGQSSGSFEFSKASDADFLVTYSAMATSQQIIELPQIPVDVVFVLDFSASMTWGINSTKVSRPDGSDSRIKAMVDAMNQTIDALAKANPENRIGIVVFNAHAQEMLQLTKLTSENLSNVEEGNYLSLEFFSGTEGEDNGKSTVVCHIDGGSTIQTASKTNIQDGLFEGMNMLAEAQDTTFTYKGSDYTRIPNVVLMSDGAPTTISLARDGWNDEDQGNAGSWWSNLENNTFWGDNNQAQSANGFMAMITAELLKNKIADHYEQNAANAQNADELNTSMYTIGFGINLQNKSMVAMANMVLNPEHMFDLTEREIRSWNVGNQDATGNADDAMGLEQVLEAREEWKTYAGGQDAHVHYVTASTEQDYPRSLTVVHPSDWDEASEWDNFGEVPSYVDAYYPADDAGALEDAFQEITNAIVDTAKVPTEIGNGSPVSSGYITYTDPIGEYMEVKDISGLLFGNTKFTVSESKEIDQGIRYYFSSNGATSVDSPIYSDQNINNIIVTVSTDQTGTQTLTVQIPASLIPLRVNTVEVNADGQTVETHTTNNVYPLRLVYSVGLREGVIGDDGRVNEDVVSPDYINGHKLDDGSVAFYSNFYDGKKVMEDQPVGNATVTFTPANDNPFYFIQENTPLYTDQTCTTRATGQINLQETYYFRFNWYDADSLETTVISRPGSQLESWTGSDAEGLYIREGAPRLGNLTDAVQVVAEGYENNTGTATHPYYPTFEGNPHEQGSQFTIYLGNNGRRSVSLPGPNVLPALQVTKNDADDASKKLEGAGFALYVDSNDAGTQGEFDENDTHMVQDGNGAAVVTTNENGIASFAPNNKYLFELEKTYFLVETKAPDGYQLMDGAVKIVFLKNDGTDEEHPSNTNPFMATITFPGAESSETVYSSAATGPEGSADYQVATVKLTVSDKAIPSLPATGSNGRTALAATGVAAVTLGAYALWRRRQAFDQ</sequence>
<accession>A0A921GFW4</accession>
<dbReference type="EMBL" id="DYWQ01000096">
    <property type="protein sequence ID" value="HJF45470.1"/>
    <property type="molecule type" value="Genomic_DNA"/>
</dbReference>
<proteinExistence type="predicted"/>
<dbReference type="GO" id="GO:0005975">
    <property type="term" value="P:carbohydrate metabolic process"/>
    <property type="evidence" value="ECO:0007669"/>
    <property type="project" value="UniProtKB-ARBA"/>
</dbReference>
<dbReference type="CDD" id="cd00198">
    <property type="entry name" value="vWFA"/>
    <property type="match status" value="1"/>
</dbReference>
<comment type="caution">
    <text evidence="3">The sequence shown here is derived from an EMBL/GenBank/DDBJ whole genome shotgun (WGS) entry which is preliminary data.</text>
</comment>
<dbReference type="InterPro" id="IPR002035">
    <property type="entry name" value="VWF_A"/>
</dbReference>
<dbReference type="Proteomes" id="UP000697330">
    <property type="component" value="Unassembled WGS sequence"/>
</dbReference>
<dbReference type="Pfam" id="PF17802">
    <property type="entry name" value="SpaA"/>
    <property type="match status" value="1"/>
</dbReference>
<evidence type="ECO:0000256" key="1">
    <source>
        <dbReference type="SAM" id="Phobius"/>
    </source>
</evidence>